<comment type="cofactor">
    <cofactor evidence="13">
        <name>Mg(2+)</name>
        <dbReference type="ChEBI" id="CHEBI:18420"/>
    </cofactor>
</comment>
<dbReference type="AlphaFoldDB" id="A0AAE3YQ67"/>
<evidence type="ECO:0000256" key="11">
    <source>
        <dbReference type="ARBA" id="ARBA00032305"/>
    </source>
</evidence>
<comment type="subunit">
    <text evidence="4">Homotrimer.</text>
</comment>
<evidence type="ECO:0000256" key="6">
    <source>
        <dbReference type="ARBA" id="ARBA00012947"/>
    </source>
</evidence>
<reference evidence="14" key="1">
    <citation type="submission" date="2023-07" db="EMBL/GenBank/DDBJ databases">
        <title>Sequencing the genomes of 1000 actinobacteria strains.</title>
        <authorList>
            <person name="Klenk H.-P."/>
        </authorList>
    </citation>
    <scope>NUCLEOTIDE SEQUENCE</scope>
    <source>
        <strain evidence="14">DSM 44707</strain>
    </source>
</reference>
<dbReference type="EC" id="4.1.1.112" evidence="6"/>
<evidence type="ECO:0000256" key="2">
    <source>
        <dbReference type="ARBA" id="ARBA00001968"/>
    </source>
</evidence>
<comment type="function">
    <text evidence="8">Catalyzes the aldol cleavage of 4-hydroxy-4-methyl-2-oxoglutarate (HMG) into 2 molecules of pyruvate. Also contains a secondary oxaloacetate (OAA) decarboxylase activity due to the common pyruvate enolate transition state formed following C-C bond cleavage in the retro-aldol and decarboxylation reactions.</text>
</comment>
<evidence type="ECO:0000256" key="10">
    <source>
        <dbReference type="ARBA" id="ARBA00030169"/>
    </source>
</evidence>
<dbReference type="RefSeq" id="WP_310369447.1">
    <property type="nucleotide sequence ID" value="NZ_JAVDYB010000001.1"/>
</dbReference>
<gene>
    <name evidence="14" type="ORF">J2S41_004030</name>
</gene>
<dbReference type="EC" id="4.1.3.17" evidence="5"/>
<dbReference type="Gene3D" id="3.50.30.40">
    <property type="entry name" value="Ribonuclease E inhibitor RraA/RraA-like"/>
    <property type="match status" value="1"/>
</dbReference>
<comment type="similarity">
    <text evidence="3">Belongs to the class II aldolase/RraA-like family.</text>
</comment>
<evidence type="ECO:0000256" key="9">
    <source>
        <dbReference type="ARBA" id="ARBA00029596"/>
    </source>
</evidence>
<evidence type="ECO:0000256" key="3">
    <source>
        <dbReference type="ARBA" id="ARBA00008621"/>
    </source>
</evidence>
<comment type="cofactor">
    <cofactor evidence="2">
        <name>a divalent metal cation</name>
        <dbReference type="ChEBI" id="CHEBI:60240"/>
    </cofactor>
</comment>
<dbReference type="GO" id="GO:0047443">
    <property type="term" value="F:4-hydroxy-4-methyl-2-oxoglutarate aldolase activity"/>
    <property type="evidence" value="ECO:0007669"/>
    <property type="project" value="UniProtKB-EC"/>
</dbReference>
<dbReference type="SUPFAM" id="SSF89562">
    <property type="entry name" value="RraA-like"/>
    <property type="match status" value="1"/>
</dbReference>
<dbReference type="NCBIfam" id="NF004850">
    <property type="entry name" value="PRK06201.1"/>
    <property type="match status" value="1"/>
</dbReference>
<dbReference type="GO" id="GO:0046872">
    <property type="term" value="F:metal ion binding"/>
    <property type="evidence" value="ECO:0007669"/>
    <property type="project" value="UniProtKB-KW"/>
</dbReference>
<dbReference type="PANTHER" id="PTHR33254:SF4">
    <property type="entry name" value="4-HYDROXY-4-METHYL-2-OXOGLUTARATE ALDOLASE 3-RELATED"/>
    <property type="match status" value="1"/>
</dbReference>
<accession>A0AAE3YQ67</accession>
<evidence type="ECO:0000256" key="5">
    <source>
        <dbReference type="ARBA" id="ARBA00012213"/>
    </source>
</evidence>
<comment type="caution">
    <text evidence="14">The sequence shown here is derived from an EMBL/GenBank/DDBJ whole genome shotgun (WGS) entry which is preliminary data.</text>
</comment>
<dbReference type="GO" id="GO:0008948">
    <property type="term" value="F:oxaloacetate decarboxylase activity"/>
    <property type="evidence" value="ECO:0007669"/>
    <property type="project" value="UniProtKB-EC"/>
</dbReference>
<dbReference type="CDD" id="cd16841">
    <property type="entry name" value="RraA_family"/>
    <property type="match status" value="1"/>
</dbReference>
<keyword evidence="15" id="KW-1185">Reference proteome</keyword>
<feature type="binding site" evidence="13">
    <location>
        <begin position="102"/>
        <end position="105"/>
    </location>
    <ligand>
        <name>substrate</name>
    </ligand>
</feature>
<evidence type="ECO:0000313" key="14">
    <source>
        <dbReference type="EMBL" id="MDR7277252.1"/>
    </source>
</evidence>
<evidence type="ECO:0000256" key="7">
    <source>
        <dbReference type="ARBA" id="ARBA00016549"/>
    </source>
</evidence>
<dbReference type="InterPro" id="IPR036704">
    <property type="entry name" value="RraA/RraA-like_sf"/>
</dbReference>
<sequence length="219" mass="21910">MFIAEGTDGVTVAARWDRLPVAETARLADVPAANVGDALQRMTVMDGGMRLVTEGAALRGNALTVDVRSGDNLAIHRALDEAQPGDVLVVNGRGDPTRALIGDLIGEIMVNAGVVGAVVDGAVRDVRALSGMGLAVYARAITPAGPFKHGPGSIGSPVAVGGVVVAAGDVLVGDADGVVVVPRHRVPQVVAALDGIVEGEAALRERILAARAGGAAVAG</sequence>
<dbReference type="PANTHER" id="PTHR33254">
    <property type="entry name" value="4-HYDROXY-4-METHYL-2-OXOGLUTARATE ALDOLASE 3-RELATED"/>
    <property type="match status" value="1"/>
</dbReference>
<feature type="binding site" evidence="13">
    <location>
        <position position="124"/>
    </location>
    <ligand>
        <name>Mg(2+)</name>
        <dbReference type="ChEBI" id="CHEBI:18420"/>
    </ligand>
</feature>
<feature type="binding site" evidence="13">
    <location>
        <position position="125"/>
    </location>
    <ligand>
        <name>Mg(2+)</name>
        <dbReference type="ChEBI" id="CHEBI:18420"/>
    </ligand>
</feature>
<name>A0AAE3YQ67_9ACTN</name>
<evidence type="ECO:0000256" key="8">
    <source>
        <dbReference type="ARBA" id="ARBA00025046"/>
    </source>
</evidence>
<comment type="catalytic activity">
    <reaction evidence="1">
        <text>4-hydroxy-4-methyl-2-oxoglutarate = 2 pyruvate</text>
        <dbReference type="Rhea" id="RHEA:22748"/>
        <dbReference type="ChEBI" id="CHEBI:15361"/>
        <dbReference type="ChEBI" id="CHEBI:58276"/>
        <dbReference type="EC" id="4.1.3.17"/>
    </reaction>
</comment>
<organism evidence="14 15">
    <name type="scientific">Catenuloplanes atrovinosus</name>
    <dbReference type="NCBI Taxonomy" id="137266"/>
    <lineage>
        <taxon>Bacteria</taxon>
        <taxon>Bacillati</taxon>
        <taxon>Actinomycetota</taxon>
        <taxon>Actinomycetes</taxon>
        <taxon>Micromonosporales</taxon>
        <taxon>Micromonosporaceae</taxon>
        <taxon>Catenuloplanes</taxon>
    </lineage>
</organism>
<dbReference type="InterPro" id="IPR005493">
    <property type="entry name" value="RraA/RraA-like"/>
</dbReference>
<dbReference type="Pfam" id="PF03737">
    <property type="entry name" value="RraA-like"/>
    <property type="match status" value="1"/>
</dbReference>
<evidence type="ECO:0000256" key="13">
    <source>
        <dbReference type="PIRSR" id="PIRSR605493-1"/>
    </source>
</evidence>
<evidence type="ECO:0000256" key="12">
    <source>
        <dbReference type="ARBA" id="ARBA00047973"/>
    </source>
</evidence>
<comment type="catalytic activity">
    <reaction evidence="12">
        <text>oxaloacetate + H(+) = pyruvate + CO2</text>
        <dbReference type="Rhea" id="RHEA:15641"/>
        <dbReference type="ChEBI" id="CHEBI:15361"/>
        <dbReference type="ChEBI" id="CHEBI:15378"/>
        <dbReference type="ChEBI" id="CHEBI:16452"/>
        <dbReference type="ChEBI" id="CHEBI:16526"/>
        <dbReference type="EC" id="4.1.1.112"/>
    </reaction>
</comment>
<evidence type="ECO:0000256" key="4">
    <source>
        <dbReference type="ARBA" id="ARBA00011233"/>
    </source>
</evidence>
<evidence type="ECO:0000313" key="15">
    <source>
        <dbReference type="Proteomes" id="UP001183643"/>
    </source>
</evidence>
<keyword evidence="13" id="KW-0460">Magnesium</keyword>
<keyword evidence="13" id="KW-0479">Metal-binding</keyword>
<evidence type="ECO:0000256" key="1">
    <source>
        <dbReference type="ARBA" id="ARBA00001342"/>
    </source>
</evidence>
<proteinExistence type="inferred from homology"/>
<dbReference type="EMBL" id="JAVDYB010000001">
    <property type="protein sequence ID" value="MDR7277252.1"/>
    <property type="molecule type" value="Genomic_DNA"/>
</dbReference>
<protein>
    <recommendedName>
        <fullName evidence="7">Putative 4-hydroxy-4-methyl-2-oxoglutarate aldolase</fullName>
        <ecNumber evidence="6">4.1.1.112</ecNumber>
        <ecNumber evidence="5">4.1.3.17</ecNumber>
    </recommendedName>
    <alternativeName>
        <fullName evidence="11">Oxaloacetate decarboxylase</fullName>
    </alternativeName>
    <alternativeName>
        <fullName evidence="9">Regulator of ribonuclease activity homolog</fullName>
    </alternativeName>
    <alternativeName>
        <fullName evidence="10">RraA-like protein</fullName>
    </alternativeName>
</protein>
<dbReference type="Proteomes" id="UP001183643">
    <property type="component" value="Unassembled WGS sequence"/>
</dbReference>